<proteinExistence type="predicted"/>
<gene>
    <name evidence="2" type="ORF">GDO81_022784</name>
</gene>
<dbReference type="AlphaFoldDB" id="A0AAV6Z3X3"/>
<organism evidence="2 3">
    <name type="scientific">Engystomops pustulosus</name>
    <name type="common">Tungara frog</name>
    <name type="synonym">Physalaemus pustulosus</name>
    <dbReference type="NCBI Taxonomy" id="76066"/>
    <lineage>
        <taxon>Eukaryota</taxon>
        <taxon>Metazoa</taxon>
        <taxon>Chordata</taxon>
        <taxon>Craniata</taxon>
        <taxon>Vertebrata</taxon>
        <taxon>Euteleostomi</taxon>
        <taxon>Amphibia</taxon>
        <taxon>Batrachia</taxon>
        <taxon>Anura</taxon>
        <taxon>Neobatrachia</taxon>
        <taxon>Hyloidea</taxon>
        <taxon>Leptodactylidae</taxon>
        <taxon>Leiuperinae</taxon>
        <taxon>Engystomops</taxon>
    </lineage>
</organism>
<dbReference type="Proteomes" id="UP000824782">
    <property type="component" value="Unassembled WGS sequence"/>
</dbReference>
<feature type="region of interest" description="Disordered" evidence="1">
    <location>
        <begin position="56"/>
        <end position="79"/>
    </location>
</feature>
<evidence type="ECO:0000313" key="3">
    <source>
        <dbReference type="Proteomes" id="UP000824782"/>
    </source>
</evidence>
<evidence type="ECO:0000313" key="2">
    <source>
        <dbReference type="EMBL" id="KAG8544287.1"/>
    </source>
</evidence>
<comment type="caution">
    <text evidence="2">The sequence shown here is derived from an EMBL/GenBank/DDBJ whole genome shotgun (WGS) entry which is preliminary data.</text>
</comment>
<evidence type="ECO:0000256" key="1">
    <source>
        <dbReference type="SAM" id="MobiDB-lite"/>
    </source>
</evidence>
<keyword evidence="3" id="KW-1185">Reference proteome</keyword>
<reference evidence="2" key="1">
    <citation type="thesis" date="2020" institute="ProQuest LLC" country="789 East Eisenhower Parkway, Ann Arbor, MI, USA">
        <title>Comparative Genomics and Chromosome Evolution.</title>
        <authorList>
            <person name="Mudd A.B."/>
        </authorList>
    </citation>
    <scope>NUCLEOTIDE SEQUENCE</scope>
    <source>
        <strain evidence="2">237g6f4</strain>
        <tissue evidence="2">Blood</tissue>
    </source>
</reference>
<protein>
    <submittedName>
        <fullName evidence="2">Uncharacterized protein</fullName>
    </submittedName>
</protein>
<dbReference type="EMBL" id="WNYA01002430">
    <property type="protein sequence ID" value="KAG8544287.1"/>
    <property type="molecule type" value="Genomic_DNA"/>
</dbReference>
<accession>A0AAV6Z3X3</accession>
<name>A0AAV6Z3X3_ENGPU</name>
<sequence length="79" mass="8705">MFPWGIDTEDEAIITTCRACASGQLCRHYSCIRDLANDLVFWGLCFRSALHESHRRGQQPGALQPPGCPGCGSSQRPNI</sequence>